<accession>Q3JG10</accession>
<organism evidence="2 3">
    <name type="scientific">Burkholderia pseudomallei (strain 1710b)</name>
    <dbReference type="NCBI Taxonomy" id="320372"/>
    <lineage>
        <taxon>Bacteria</taxon>
        <taxon>Pseudomonadati</taxon>
        <taxon>Pseudomonadota</taxon>
        <taxon>Betaproteobacteria</taxon>
        <taxon>Burkholderiales</taxon>
        <taxon>Burkholderiaceae</taxon>
        <taxon>Burkholderia</taxon>
        <taxon>pseudomallei group</taxon>
    </lineage>
</organism>
<reference evidence="2 3" key="1">
    <citation type="submission" date="2005-09" db="EMBL/GenBank/DDBJ databases">
        <authorList>
            <person name="Woods D.E."/>
            <person name="Nierman W.C."/>
        </authorList>
    </citation>
    <scope>NUCLEOTIDE SEQUENCE [LARGE SCALE GENOMIC DNA]</scope>
    <source>
        <strain evidence="2 3">1710b</strain>
    </source>
</reference>
<name>Q3JG10_BURP1</name>
<proteinExistence type="predicted"/>
<dbReference type="AlphaFoldDB" id="Q3JG10"/>
<feature type="compositionally biased region" description="Basic and acidic residues" evidence="1">
    <location>
        <begin position="550"/>
        <end position="560"/>
    </location>
</feature>
<gene>
    <name evidence="2" type="ordered locus">BURPS1710b_A2343</name>
</gene>
<protein>
    <submittedName>
        <fullName evidence="2">Uncharacterized protein</fullName>
    </submittedName>
</protein>
<dbReference type="HOGENOM" id="CLU_268929_0_0_4"/>
<evidence type="ECO:0000256" key="1">
    <source>
        <dbReference type="SAM" id="MobiDB-lite"/>
    </source>
</evidence>
<dbReference type="EMBL" id="CP000125">
    <property type="protein sequence ID" value="ABA52723.1"/>
    <property type="molecule type" value="Genomic_DNA"/>
</dbReference>
<feature type="region of interest" description="Disordered" evidence="1">
    <location>
        <begin position="546"/>
        <end position="566"/>
    </location>
</feature>
<dbReference type="Proteomes" id="UP000002700">
    <property type="component" value="Chromosome II"/>
</dbReference>
<dbReference type="KEGG" id="bpm:BURPS1710b_A2343"/>
<sequence>MRTDEFLSHVEFSIALLMWTMHGLVKGRRPYERYRHRVVGRTTRRCCSLRAAAVAGGGRRSGRGAAAECDCDEAGAAHGWRLVGRANAGRAGEIASAAVRDPAPSRLAPPRIARGSALLVGQRVQKRNDVAHVLLGHRGRVARLAVERRIGDVDVRAIRARDVVVLQHPAACVARIDLARIDAAQVVEREHPVERMIDAVVEEHAARRDVAQRRRREHRAVLRLRLQVVAKRPADAEIVERRIAVLRERAVARHAERLVLEIGEHRRQTVRARLRQVAARAIRLVRIVEAPHAAQLRLREPRVAFEPAVVLARIRMERRVLHLVARDREHRFGHRKTCVVEDARAEQLPEPRRVARVRELARDVAGARVRHLDRIHQRAERLLLQRIRAAVPEHPALRHELRRGRRAGALPRAHGARRGCGLGCGLLRDARRVVVLGRVRADAEVRLPVQIHQRRRRPIAGLRQRGAAQLHVQIVRRAVRMIGAVARRTRLPARRGQRGIEEQRAAELRDRAQRLGARAAQRDRLRIRAREVFDDRADRVRHVLGKRQRERGEAERAERGGRRRVAHRARVAAAAAARDGGKRGRRACVGSGGRSGLRAKRFGHAGAFGRDHAKEKSGVRRAGMTAGVACAGRPCIGDVSGARRVRAAPRRACAAHRSDRRRGCELRAERRIEVQRRLVHRAREIEQIAHVARGRIERAAADPLAAEPVVLDEAHDRRLIDQRVAHVVLLRPRRHDDERNPRAGTAAAVDGGAVDARRRGAGAARAVAVQLVDRIERRARRRGVRMVVPAVRVVIRDDHRGARPVGLLLQEVDDLRHELLLVERIRVAGVRVLRGGRLQEADRREVARLHGREEVVRIVLVIRGLGRLAVRLDARADRRDRARARVLRVRGRRVVLEPVVVRDVVGRRRVHRGRDRAALAARRAVRVRRRQIEAAHEAAPRDVARVQQIADVLAGHHRLIGRARAHVVAGVDIVDHREAALAVVDVVRRLRERRHGLRRLHDLHPVGLAGDHVQRARRRRAVGRRVCVVAHREALRVVPQRGHRVAVEVTHHLAGRAERARAAARAVARVFREEIGETVVVRLLLGGVRVVLIGRRGLCAVEAERIARARAVRRIRRVRVRGEQQARQAVDRRRARRGAERRLARRVRGVRVGAEVVVERHVLAVDHDEMLDRRRGPQCVLRRDGRVAVGAAARIEGDGRSGARGGDPGSTKHQTGLQ</sequence>
<evidence type="ECO:0000313" key="3">
    <source>
        <dbReference type="Proteomes" id="UP000002700"/>
    </source>
</evidence>
<feature type="region of interest" description="Disordered" evidence="1">
    <location>
        <begin position="1192"/>
        <end position="1218"/>
    </location>
</feature>
<dbReference type="EnsemblBacteria" id="ABA52723">
    <property type="protein sequence ID" value="ABA52723"/>
    <property type="gene ID" value="BURPS1710b_A2343"/>
</dbReference>
<evidence type="ECO:0000313" key="2">
    <source>
        <dbReference type="EMBL" id="ABA52723.1"/>
    </source>
</evidence>